<comment type="subcellular location">
    <subcellularLocation>
        <location evidence="1">Membrane</location>
        <topology evidence="1">Multi-pass membrane protein</topology>
    </subcellularLocation>
</comment>
<dbReference type="GO" id="GO:0004930">
    <property type="term" value="F:G protein-coupled receptor activity"/>
    <property type="evidence" value="ECO:0007669"/>
    <property type="project" value="InterPro"/>
</dbReference>
<protein>
    <submittedName>
        <fullName evidence="6">Uncharacterized protein</fullName>
    </submittedName>
</protein>
<keyword evidence="3 5" id="KW-1133">Transmembrane helix</keyword>
<dbReference type="Proteomes" id="UP001321473">
    <property type="component" value="Unassembled WGS sequence"/>
</dbReference>
<accession>A0AAQ4D6M8</accession>
<reference evidence="6 7" key="1">
    <citation type="journal article" date="2023" name="Arcadia Sci">
        <title>De novo assembly of a long-read Amblyomma americanum tick genome.</title>
        <authorList>
            <person name="Chou S."/>
            <person name="Poskanzer K.E."/>
            <person name="Rollins M."/>
            <person name="Thuy-Boun P.S."/>
        </authorList>
    </citation>
    <scope>NUCLEOTIDE SEQUENCE [LARGE SCALE GENOMIC DNA]</scope>
    <source>
        <strain evidence="6">F_SG_1</strain>
        <tissue evidence="6">Salivary glands</tissue>
    </source>
</reference>
<dbReference type="GO" id="GO:0016020">
    <property type="term" value="C:membrane"/>
    <property type="evidence" value="ECO:0007669"/>
    <property type="project" value="UniProtKB-SubCell"/>
</dbReference>
<feature type="transmembrane region" description="Helical" evidence="5">
    <location>
        <begin position="87"/>
        <end position="110"/>
    </location>
</feature>
<comment type="caution">
    <text evidence="6">The sequence shown here is derived from an EMBL/GenBank/DDBJ whole genome shotgun (WGS) entry which is preliminary data.</text>
</comment>
<evidence type="ECO:0000313" key="7">
    <source>
        <dbReference type="Proteomes" id="UP001321473"/>
    </source>
</evidence>
<evidence type="ECO:0000256" key="4">
    <source>
        <dbReference type="ARBA" id="ARBA00023136"/>
    </source>
</evidence>
<keyword evidence="7" id="KW-1185">Reference proteome</keyword>
<keyword evidence="4 5" id="KW-0472">Membrane</keyword>
<dbReference type="EMBL" id="JARKHS020034455">
    <property type="protein sequence ID" value="KAK8758118.1"/>
    <property type="molecule type" value="Genomic_DNA"/>
</dbReference>
<evidence type="ECO:0000256" key="3">
    <source>
        <dbReference type="ARBA" id="ARBA00022989"/>
    </source>
</evidence>
<evidence type="ECO:0000256" key="5">
    <source>
        <dbReference type="SAM" id="Phobius"/>
    </source>
</evidence>
<evidence type="ECO:0000256" key="2">
    <source>
        <dbReference type="ARBA" id="ARBA00022692"/>
    </source>
</evidence>
<dbReference type="Gene3D" id="1.20.1070.10">
    <property type="entry name" value="Rhodopsin 7-helix transmembrane proteins"/>
    <property type="match status" value="1"/>
</dbReference>
<dbReference type="AlphaFoldDB" id="A0AAQ4D6M8"/>
<evidence type="ECO:0000256" key="1">
    <source>
        <dbReference type="ARBA" id="ARBA00004141"/>
    </source>
</evidence>
<evidence type="ECO:0000313" key="6">
    <source>
        <dbReference type="EMBL" id="KAK8758118.1"/>
    </source>
</evidence>
<organism evidence="6 7">
    <name type="scientific">Amblyomma americanum</name>
    <name type="common">Lone star tick</name>
    <dbReference type="NCBI Taxonomy" id="6943"/>
    <lineage>
        <taxon>Eukaryota</taxon>
        <taxon>Metazoa</taxon>
        <taxon>Ecdysozoa</taxon>
        <taxon>Arthropoda</taxon>
        <taxon>Chelicerata</taxon>
        <taxon>Arachnida</taxon>
        <taxon>Acari</taxon>
        <taxon>Parasitiformes</taxon>
        <taxon>Ixodida</taxon>
        <taxon>Ixodoidea</taxon>
        <taxon>Ixodidae</taxon>
        <taxon>Amblyomminae</taxon>
        <taxon>Amblyomma</taxon>
    </lineage>
</organism>
<proteinExistence type="predicted"/>
<sequence>MLLSENAEPQSETVPEISPSKVAKPEITRGALKVRCQGQDCSCALKFILCSTGVPAIVTGVSAGSLGDKYTRQGQICWLDLSESASYATTVPVCLCVLLQLFFLAAVFFCPRPQRNLSARLFQRARCVHPL</sequence>
<dbReference type="Pfam" id="PF00002">
    <property type="entry name" value="7tm_2"/>
    <property type="match status" value="1"/>
</dbReference>
<name>A0AAQ4D6M8_AMBAM</name>
<keyword evidence="2 5" id="KW-0812">Transmembrane</keyword>
<dbReference type="InterPro" id="IPR000832">
    <property type="entry name" value="GPCR_2_secretin-like"/>
</dbReference>
<gene>
    <name evidence="6" type="ORF">V5799_004250</name>
</gene>